<dbReference type="Proteomes" id="UP000605848">
    <property type="component" value="Unassembled WGS sequence"/>
</dbReference>
<sequence length="141" mass="14744">MRHFLAAALIAIPSAAGAGPLDDQVRAAYLAWDAAFNKGDAEAVAAFYTGDASFLPATHDIVQGPSGVEKFYSGLFAGGITDHALDLIRTAGDDKIVIAAAKWSATGKDAAGKPTRFSGIATHVFERQPDGSLKLKLHTFN</sequence>
<dbReference type="InterPro" id="IPR037401">
    <property type="entry name" value="SnoaL-like"/>
</dbReference>
<organism evidence="3 4">
    <name type="scientific">Microvirga aerilata</name>
    <dbReference type="NCBI Taxonomy" id="670292"/>
    <lineage>
        <taxon>Bacteria</taxon>
        <taxon>Pseudomonadati</taxon>
        <taxon>Pseudomonadota</taxon>
        <taxon>Alphaproteobacteria</taxon>
        <taxon>Hyphomicrobiales</taxon>
        <taxon>Methylobacteriaceae</taxon>
        <taxon>Microvirga</taxon>
    </lineage>
</organism>
<gene>
    <name evidence="3" type="ORF">JKG68_01645</name>
</gene>
<feature type="domain" description="SnoaL-like" evidence="2">
    <location>
        <begin position="31"/>
        <end position="126"/>
    </location>
</feature>
<evidence type="ECO:0000313" key="3">
    <source>
        <dbReference type="EMBL" id="MBL0402666.1"/>
    </source>
</evidence>
<protein>
    <submittedName>
        <fullName evidence="3">SgcJ/EcaC family oxidoreductase</fullName>
    </submittedName>
</protein>
<evidence type="ECO:0000259" key="2">
    <source>
        <dbReference type="Pfam" id="PF12680"/>
    </source>
</evidence>
<comment type="caution">
    <text evidence="3">The sequence shown here is derived from an EMBL/GenBank/DDBJ whole genome shotgun (WGS) entry which is preliminary data.</text>
</comment>
<evidence type="ECO:0000256" key="1">
    <source>
        <dbReference type="SAM" id="SignalP"/>
    </source>
</evidence>
<name>A0A936Z5K4_9HYPH</name>
<keyword evidence="1" id="KW-0732">Signal</keyword>
<dbReference type="AlphaFoldDB" id="A0A936Z5K4"/>
<accession>A0A936Z5K4</accession>
<dbReference type="EMBL" id="JAEQMY010000001">
    <property type="protein sequence ID" value="MBL0402666.1"/>
    <property type="molecule type" value="Genomic_DNA"/>
</dbReference>
<dbReference type="SUPFAM" id="SSF54427">
    <property type="entry name" value="NTF2-like"/>
    <property type="match status" value="1"/>
</dbReference>
<evidence type="ECO:0000313" key="4">
    <source>
        <dbReference type="Proteomes" id="UP000605848"/>
    </source>
</evidence>
<dbReference type="NCBIfam" id="TIGR02246">
    <property type="entry name" value="SgcJ/EcaC family oxidoreductase"/>
    <property type="match status" value="1"/>
</dbReference>
<dbReference type="InterPro" id="IPR032710">
    <property type="entry name" value="NTF2-like_dom_sf"/>
</dbReference>
<feature type="chain" id="PRO_5037036112" evidence="1">
    <location>
        <begin position="19"/>
        <end position="141"/>
    </location>
</feature>
<feature type="signal peptide" evidence="1">
    <location>
        <begin position="1"/>
        <end position="18"/>
    </location>
</feature>
<reference evidence="3" key="1">
    <citation type="submission" date="2021-01" db="EMBL/GenBank/DDBJ databases">
        <title>Microvirga sp.</title>
        <authorList>
            <person name="Kim M.K."/>
        </authorList>
    </citation>
    <scope>NUCLEOTIDE SEQUENCE</scope>
    <source>
        <strain evidence="3">5420S-16</strain>
    </source>
</reference>
<proteinExistence type="predicted"/>
<dbReference type="Gene3D" id="3.10.450.50">
    <property type="match status" value="1"/>
</dbReference>
<keyword evidence="4" id="KW-1185">Reference proteome</keyword>
<dbReference type="InterPro" id="IPR011944">
    <property type="entry name" value="Steroid_delta5-4_isomerase"/>
</dbReference>
<dbReference type="Pfam" id="PF12680">
    <property type="entry name" value="SnoaL_2"/>
    <property type="match status" value="1"/>
</dbReference>